<keyword evidence="4" id="KW-1185">Reference proteome</keyword>
<name>A0A4P6V3K3_9HYPH</name>
<dbReference type="EMBL" id="CP036532">
    <property type="protein sequence ID" value="QBK32077.1"/>
    <property type="molecule type" value="Genomic_DNA"/>
</dbReference>
<evidence type="ECO:0000259" key="2">
    <source>
        <dbReference type="SMART" id="SM00989"/>
    </source>
</evidence>
<dbReference type="Pfam" id="PF02830">
    <property type="entry name" value="V4R"/>
    <property type="match status" value="1"/>
</dbReference>
<dbReference type="Proteomes" id="UP000293719">
    <property type="component" value="Chromosome"/>
</dbReference>
<sequence length="215" mass="23202">MSAMPDAGTLDARPFAGTAGDGMSAGRHTVGPNAIIQTRAALDEIVGIGRRRAIFGTSGHGAFADHDPDGMVEARIVNALNYEIAARLDPETAHAVIKRAGEMTGDYILANRIPKPAQWLLRRLPRALAQRLLMAAIARNAWTFAGHARIETGPDFIAIHENPICLGKVGFSSCVWHAAVFRRLFTTLVDPAITVHETECVGWGGEACRFEIVRP</sequence>
<evidence type="ECO:0000313" key="4">
    <source>
        <dbReference type="Proteomes" id="UP000293719"/>
    </source>
</evidence>
<feature type="region of interest" description="Disordered" evidence="1">
    <location>
        <begin position="1"/>
        <end position="24"/>
    </location>
</feature>
<dbReference type="Gene3D" id="3.30.1380.20">
    <property type="entry name" value="Trafficking protein particle complex subunit 3"/>
    <property type="match status" value="1"/>
</dbReference>
<dbReference type="InterPro" id="IPR004096">
    <property type="entry name" value="V4R"/>
</dbReference>
<proteinExistence type="predicted"/>
<dbReference type="KEGG" id="rpod:E0E05_16700"/>
<dbReference type="SMART" id="SM00989">
    <property type="entry name" value="V4R"/>
    <property type="match status" value="1"/>
</dbReference>
<accession>A0A4P6V3K3</accession>
<dbReference type="InterPro" id="IPR024096">
    <property type="entry name" value="NO_sig/Golgi_transp_ligand-bd"/>
</dbReference>
<gene>
    <name evidence="3" type="primary">bchJ</name>
    <name evidence="3" type="ORF">E0E05_16700</name>
</gene>
<reference evidence="3 4" key="1">
    <citation type="journal article" date="2017" name="Int. J. Syst. Evol. Microbiol.">
        <title>Roseitalea porphyridii gen. nov., sp. nov., isolated from a red alga, and reclassification of Hoeflea suaedae Chung et al. 2013 as Pseudohoeflea suaedae gen. nov., comb. nov.</title>
        <authorList>
            <person name="Hyeon J.W."/>
            <person name="Jeong S.E."/>
            <person name="Baek K."/>
            <person name="Jeon C.O."/>
        </authorList>
    </citation>
    <scope>NUCLEOTIDE SEQUENCE [LARGE SCALE GENOMIC DNA]</scope>
    <source>
        <strain evidence="3 4">MA7-20</strain>
    </source>
</reference>
<dbReference type="AlphaFoldDB" id="A0A4P6V3K3"/>
<dbReference type="SUPFAM" id="SSF111126">
    <property type="entry name" value="Ligand-binding domain in the NO signalling and Golgi transport"/>
    <property type="match status" value="1"/>
</dbReference>
<dbReference type="GeneID" id="90768945"/>
<evidence type="ECO:0000256" key="1">
    <source>
        <dbReference type="SAM" id="MobiDB-lite"/>
    </source>
</evidence>
<organism evidence="3 4">
    <name type="scientific">Roseitalea porphyridii</name>
    <dbReference type="NCBI Taxonomy" id="1852022"/>
    <lineage>
        <taxon>Bacteria</taxon>
        <taxon>Pseudomonadati</taxon>
        <taxon>Pseudomonadota</taxon>
        <taxon>Alphaproteobacteria</taxon>
        <taxon>Hyphomicrobiales</taxon>
        <taxon>Ahrensiaceae</taxon>
        <taxon>Roseitalea</taxon>
    </lineage>
</organism>
<dbReference type="NCBIfam" id="TIGR02019">
    <property type="entry name" value="BchJ"/>
    <property type="match status" value="1"/>
</dbReference>
<dbReference type="GO" id="GO:0030494">
    <property type="term" value="P:bacteriochlorophyll biosynthetic process"/>
    <property type="evidence" value="ECO:0007669"/>
    <property type="project" value="InterPro"/>
</dbReference>
<dbReference type="RefSeq" id="WP_131617721.1">
    <property type="nucleotide sequence ID" value="NZ_CP036532.1"/>
</dbReference>
<feature type="domain" description="4-vinyl reductase 4VR" evidence="2">
    <location>
        <begin position="154"/>
        <end position="214"/>
    </location>
</feature>
<dbReference type="OrthoDB" id="2080515at2"/>
<dbReference type="GO" id="GO:0015979">
    <property type="term" value="P:photosynthesis"/>
    <property type="evidence" value="ECO:0007669"/>
    <property type="project" value="InterPro"/>
</dbReference>
<evidence type="ECO:0000313" key="3">
    <source>
        <dbReference type="EMBL" id="QBK32077.1"/>
    </source>
</evidence>
<protein>
    <submittedName>
        <fullName evidence="3">Bacteriochlorophyll 4-vinyl reductase</fullName>
    </submittedName>
</protein>
<dbReference type="InterPro" id="IPR010249">
    <property type="entry name" value="BchJ"/>
</dbReference>